<dbReference type="EMBL" id="CM001167">
    <property type="protein sequence ID" value="EGJ71120.1"/>
    <property type="molecule type" value="Genomic_DNA"/>
</dbReference>
<dbReference type="AlphaFoldDB" id="F3ZU19"/>
<evidence type="ECO:0000313" key="2">
    <source>
        <dbReference type="EMBL" id="EGJ71120.1"/>
    </source>
</evidence>
<feature type="domain" description="KilA-N DNA-binding" evidence="1">
    <location>
        <begin position="8"/>
        <end position="98"/>
    </location>
</feature>
<protein>
    <submittedName>
        <fullName evidence="2">KilA-N, DNA-binding domain protein</fullName>
    </submittedName>
</protein>
<name>F3ZU19_9BACE</name>
<evidence type="ECO:0000313" key="3">
    <source>
        <dbReference type="Proteomes" id="UP000018439"/>
    </source>
</evidence>
<evidence type="ECO:0000259" key="1">
    <source>
        <dbReference type="Pfam" id="PF10543"/>
    </source>
</evidence>
<dbReference type="HOGENOM" id="CLU_055403_2_0_10"/>
<dbReference type="Pfam" id="PF10543">
    <property type="entry name" value="ORF6N"/>
    <property type="match status" value="1"/>
</dbReference>
<dbReference type="Proteomes" id="UP000018439">
    <property type="component" value="Chromosome"/>
</dbReference>
<accession>F3ZU19</accession>
<gene>
    <name evidence="2" type="ORF">Bcop_0909</name>
</gene>
<sequence length="177" mass="20440">MELQIIQNRIYEIRGMRVMLDYDLAKLYNVENRALKQAVKRNIDRFPAPDFMFELTREESDAAIELGVSQNVIPPGYNVGSSFIMAFPELGVAMLSSVLKSKKAIQVNISIMRAFVTLRQYSLGYAELNRKLDEFMIETNVQFSDIYEALTELASQKELDNKPRKRVGYVQDEEKEQ</sequence>
<proteinExistence type="predicted"/>
<keyword evidence="2" id="KW-0238">DNA-binding</keyword>
<dbReference type="InterPro" id="IPR018873">
    <property type="entry name" value="KilA-N_DNA-bd_domain"/>
</dbReference>
<dbReference type="eggNOG" id="COG3646">
    <property type="taxonomic scope" value="Bacteria"/>
</dbReference>
<dbReference type="STRING" id="679937.Bcop_0909"/>
<keyword evidence="3" id="KW-1185">Reference proteome</keyword>
<reference evidence="2 3" key="1">
    <citation type="journal article" date="2011" name="Stand. Genomic Sci.">
        <title>Non-contiguous finished genome sequence of Bacteroides coprosuis type strain (PC139).</title>
        <authorList>
            <person name="Land M."/>
            <person name="Held B."/>
            <person name="Gronow S."/>
            <person name="Abt B."/>
            <person name="Lucas S."/>
            <person name="Del Rio T.G."/>
            <person name="Nolan M."/>
            <person name="Tice H."/>
            <person name="Cheng J.F."/>
            <person name="Pitluck S."/>
            <person name="Liolios K."/>
            <person name="Pagani I."/>
            <person name="Ivanova N."/>
            <person name="Mavromatis K."/>
            <person name="Mikhailova N."/>
            <person name="Pati A."/>
            <person name="Tapia R."/>
            <person name="Han C."/>
            <person name="Goodwin L."/>
            <person name="Chen A."/>
            <person name="Palaniappan K."/>
            <person name="Hauser L."/>
            <person name="Brambilla E.M."/>
            <person name="Rohde M."/>
            <person name="Goker M."/>
            <person name="Detter J.C."/>
            <person name="Woyke T."/>
            <person name="Bristow J."/>
            <person name="Eisen J.A."/>
            <person name="Markowitz V."/>
            <person name="Hugenholtz P."/>
            <person name="Kyrpides N.C."/>
            <person name="Klenk H.P."/>
            <person name="Lapidus A."/>
        </authorList>
    </citation>
    <scope>NUCLEOTIDE SEQUENCE</scope>
    <source>
        <strain evidence="2 3">DSM 18011</strain>
    </source>
</reference>
<dbReference type="GO" id="GO:0003677">
    <property type="term" value="F:DNA binding"/>
    <property type="evidence" value="ECO:0007669"/>
    <property type="project" value="UniProtKB-KW"/>
</dbReference>
<organism evidence="2 3">
    <name type="scientific">Bacteroides coprosuis DSM 18011</name>
    <dbReference type="NCBI Taxonomy" id="679937"/>
    <lineage>
        <taxon>Bacteria</taxon>
        <taxon>Pseudomonadati</taxon>
        <taxon>Bacteroidota</taxon>
        <taxon>Bacteroidia</taxon>
        <taxon>Bacteroidales</taxon>
        <taxon>Bacteroidaceae</taxon>
        <taxon>Bacteroides</taxon>
    </lineage>
</organism>
<dbReference type="OrthoDB" id="9816206at2"/>